<keyword evidence="4 8" id="KW-1133">Transmembrane helix</keyword>
<comment type="similarity">
    <text evidence="2 6">Belongs to the CDC50/LEM3 family.</text>
</comment>
<feature type="compositionally biased region" description="Low complexity" evidence="7">
    <location>
        <begin position="56"/>
        <end position="77"/>
    </location>
</feature>
<dbReference type="PANTHER" id="PTHR10926:SF0">
    <property type="entry name" value="CDC50, ISOFORM A"/>
    <property type="match status" value="1"/>
</dbReference>
<dbReference type="InterPro" id="IPR005045">
    <property type="entry name" value="CDC50/LEM3_fam"/>
</dbReference>
<evidence type="ECO:0000313" key="9">
    <source>
        <dbReference type="EMBL" id="KAL3806543.1"/>
    </source>
</evidence>
<proteinExistence type="inferred from homology"/>
<reference evidence="9 10" key="1">
    <citation type="submission" date="2024-10" db="EMBL/GenBank/DDBJ databases">
        <title>Updated reference genomes for cyclostephanoid diatoms.</title>
        <authorList>
            <person name="Roberts W.R."/>
            <person name="Alverson A.J."/>
        </authorList>
    </citation>
    <scope>NUCLEOTIDE SEQUENCE [LARGE SCALE GENOMIC DNA]</scope>
    <source>
        <strain evidence="9 10">AJA228-03</strain>
    </source>
</reference>
<name>A0ABD3R262_9STRA</name>
<sequence>MIYHSGSMSKLKPLVLLPAPNERGGRETRGAIFLRSPMISPTAIPSGTTSMDGTTGASQPSAAASASAPVPADGGASRMPSDTAFTQQRIRSWQPLLDPKYVIVAFLLTGVVFIPVGFVVWNKSNDLVVLHSIYESHLRDGPAADVTGCEIGNNPNAMYLDNGRTCQLKMKVPDDAKTMQPPIMVHYELYNFYQNYRKYAASFDASQLFGLPYYEQSEHPCNPLLKIGNVTINPCGLIANTLFNDVITLESIVGPDGTVIQNAPLVESGIAWASDLEWKYRQPDGFKYDVCVCDECDCDQVDEITGEKMWSCKEKYVDPDGNCFTYYYPDDDNTLYLYETYPMVVNPLDGVTNEHFVVWMRVAALSHFRKLYGYIEVPIPPGSVLTFNVMANFAVMRNEGAKALVVGNTYAFGGKNHWLGTLFMAAGVVSLIFGLLFLAKELTTPRKLGDRAYLKFKGD</sequence>
<keyword evidence="5 6" id="KW-0472">Membrane</keyword>
<feature type="compositionally biased region" description="Polar residues" evidence="7">
    <location>
        <begin position="44"/>
        <end position="55"/>
    </location>
</feature>
<evidence type="ECO:0000256" key="5">
    <source>
        <dbReference type="ARBA" id="ARBA00023136"/>
    </source>
</evidence>
<evidence type="ECO:0000256" key="1">
    <source>
        <dbReference type="ARBA" id="ARBA00004141"/>
    </source>
</evidence>
<keyword evidence="10" id="KW-1185">Reference proteome</keyword>
<organism evidence="9 10">
    <name type="scientific">Cyclostephanos tholiformis</name>
    <dbReference type="NCBI Taxonomy" id="382380"/>
    <lineage>
        <taxon>Eukaryota</taxon>
        <taxon>Sar</taxon>
        <taxon>Stramenopiles</taxon>
        <taxon>Ochrophyta</taxon>
        <taxon>Bacillariophyta</taxon>
        <taxon>Coscinodiscophyceae</taxon>
        <taxon>Thalassiosirophycidae</taxon>
        <taxon>Stephanodiscales</taxon>
        <taxon>Stephanodiscaceae</taxon>
        <taxon>Cyclostephanos</taxon>
    </lineage>
</organism>
<comment type="caution">
    <text evidence="9">The sequence shown here is derived from an EMBL/GenBank/DDBJ whole genome shotgun (WGS) entry which is preliminary data.</text>
</comment>
<evidence type="ECO:0000256" key="4">
    <source>
        <dbReference type="ARBA" id="ARBA00022989"/>
    </source>
</evidence>
<evidence type="ECO:0000313" key="10">
    <source>
        <dbReference type="Proteomes" id="UP001530377"/>
    </source>
</evidence>
<dbReference type="EMBL" id="JALLPB020000787">
    <property type="protein sequence ID" value="KAL3806543.1"/>
    <property type="molecule type" value="Genomic_DNA"/>
</dbReference>
<dbReference type="PIRSF" id="PIRSF015840">
    <property type="entry name" value="DUF284_TM_euk"/>
    <property type="match status" value="1"/>
</dbReference>
<accession>A0ABD3R262</accession>
<evidence type="ECO:0000256" key="7">
    <source>
        <dbReference type="SAM" id="MobiDB-lite"/>
    </source>
</evidence>
<evidence type="ECO:0000256" key="2">
    <source>
        <dbReference type="ARBA" id="ARBA00009457"/>
    </source>
</evidence>
<feature type="region of interest" description="Disordered" evidence="7">
    <location>
        <begin position="44"/>
        <end position="83"/>
    </location>
</feature>
<keyword evidence="3 8" id="KW-0812">Transmembrane</keyword>
<evidence type="ECO:0000256" key="3">
    <source>
        <dbReference type="ARBA" id="ARBA00022692"/>
    </source>
</evidence>
<evidence type="ECO:0000256" key="8">
    <source>
        <dbReference type="SAM" id="Phobius"/>
    </source>
</evidence>
<dbReference type="Pfam" id="PF03381">
    <property type="entry name" value="CDC50"/>
    <property type="match status" value="1"/>
</dbReference>
<feature type="transmembrane region" description="Helical" evidence="8">
    <location>
        <begin position="101"/>
        <end position="121"/>
    </location>
</feature>
<protein>
    <submittedName>
        <fullName evidence="9">Uncharacterized protein</fullName>
    </submittedName>
</protein>
<dbReference type="AlphaFoldDB" id="A0ABD3R262"/>
<feature type="transmembrane region" description="Helical" evidence="8">
    <location>
        <begin position="418"/>
        <end position="439"/>
    </location>
</feature>
<comment type="subcellular location">
    <subcellularLocation>
        <location evidence="1">Membrane</location>
        <topology evidence="1">Multi-pass membrane protein</topology>
    </subcellularLocation>
</comment>
<dbReference type="Proteomes" id="UP001530377">
    <property type="component" value="Unassembled WGS sequence"/>
</dbReference>
<dbReference type="PANTHER" id="PTHR10926">
    <property type="entry name" value="CELL CYCLE CONTROL PROTEIN 50"/>
    <property type="match status" value="1"/>
</dbReference>
<gene>
    <name evidence="9" type="ORF">ACHAXA_006596</name>
</gene>
<evidence type="ECO:0000256" key="6">
    <source>
        <dbReference type="PIRNR" id="PIRNR015840"/>
    </source>
</evidence>
<dbReference type="GO" id="GO:0016020">
    <property type="term" value="C:membrane"/>
    <property type="evidence" value="ECO:0007669"/>
    <property type="project" value="UniProtKB-SubCell"/>
</dbReference>